<proteinExistence type="predicted"/>
<feature type="domain" description="Amine oxidase" evidence="1">
    <location>
        <begin position="124"/>
        <end position="357"/>
    </location>
</feature>
<dbReference type="PANTHER" id="PTHR16128">
    <property type="entry name" value="FAD/NAD(P)-BINDING OXIDOREDUCTASE FAMILY PROTEIN"/>
    <property type="match status" value="1"/>
</dbReference>
<dbReference type="EMBL" id="SJPH01000003">
    <property type="protein sequence ID" value="TWT46741.1"/>
    <property type="molecule type" value="Genomic_DNA"/>
</dbReference>
<dbReference type="Gene3D" id="3.50.50.60">
    <property type="entry name" value="FAD/NAD(P)-binding domain"/>
    <property type="match status" value="1"/>
</dbReference>
<sequence>MATGSATETSSAGNSRTDDSVAVVGAGVAGLAAAEELARQGVSVSVFDKGRGVSGRASTRWADGDRRFDHGAQYFTVRDERLAARVEGWLASGVVAEWRPRLSSLVCDAAGVRAGNPPPERTRYVGTPGMNALGKALADEATQHGATIVTGVRVTPPKPTAGRWRLTGEQGDPLGDFSRVVVTTPAPQAAELLVASPALANAAKSVITTGCWTAMVAFPEPLDPGFDAAFIAGSADHTPLSWVARNGSKPGRPAAAETGDCWVLHGSSEWSQANLELDPADAVDRLLEGFWQATSLRAVPIAYRAGHRWRYALPETPLAERAPSDAPRGLYAAGDWCGGPRVEGAFLSGLAAAEKVLASRS</sequence>
<dbReference type="Proteomes" id="UP000318995">
    <property type="component" value="Unassembled WGS sequence"/>
</dbReference>
<organism evidence="2 3">
    <name type="scientific">Botrimarina hoheduenensis</name>
    <dbReference type="NCBI Taxonomy" id="2528000"/>
    <lineage>
        <taxon>Bacteria</taxon>
        <taxon>Pseudomonadati</taxon>
        <taxon>Planctomycetota</taxon>
        <taxon>Planctomycetia</taxon>
        <taxon>Pirellulales</taxon>
        <taxon>Lacipirellulaceae</taxon>
        <taxon>Botrimarina</taxon>
    </lineage>
</organism>
<dbReference type="SUPFAM" id="SSF51905">
    <property type="entry name" value="FAD/NAD(P)-binding domain"/>
    <property type="match status" value="1"/>
</dbReference>
<dbReference type="RefSeq" id="WP_146573487.1">
    <property type="nucleotide sequence ID" value="NZ_SJPH01000003.1"/>
</dbReference>
<dbReference type="Pfam" id="PF01593">
    <property type="entry name" value="Amino_oxidase"/>
    <property type="match status" value="1"/>
</dbReference>
<name>A0A5C5W9P5_9BACT</name>
<dbReference type="InterPro" id="IPR036188">
    <property type="entry name" value="FAD/NAD-bd_sf"/>
</dbReference>
<comment type="caution">
    <text evidence="2">The sequence shown here is derived from an EMBL/GenBank/DDBJ whole genome shotgun (WGS) entry which is preliminary data.</text>
</comment>
<dbReference type="PANTHER" id="PTHR16128:SF5">
    <property type="entry name" value="FAD_NAD(P)-BINDING OXIDOREDUCTASE FAMILY PROTEIN"/>
    <property type="match status" value="1"/>
</dbReference>
<evidence type="ECO:0000313" key="3">
    <source>
        <dbReference type="Proteomes" id="UP000318995"/>
    </source>
</evidence>
<protein>
    <recommendedName>
        <fullName evidence="1">Amine oxidase domain-containing protein</fullName>
    </recommendedName>
</protein>
<dbReference type="GO" id="GO:0016491">
    <property type="term" value="F:oxidoreductase activity"/>
    <property type="evidence" value="ECO:0007669"/>
    <property type="project" value="InterPro"/>
</dbReference>
<evidence type="ECO:0000259" key="1">
    <source>
        <dbReference type="Pfam" id="PF01593"/>
    </source>
</evidence>
<dbReference type="PRINTS" id="PR00419">
    <property type="entry name" value="ADXRDTASE"/>
</dbReference>
<reference evidence="2 3" key="1">
    <citation type="submission" date="2019-02" db="EMBL/GenBank/DDBJ databases">
        <title>Deep-cultivation of Planctomycetes and their phenomic and genomic characterization uncovers novel biology.</title>
        <authorList>
            <person name="Wiegand S."/>
            <person name="Jogler M."/>
            <person name="Boedeker C."/>
            <person name="Pinto D."/>
            <person name="Vollmers J."/>
            <person name="Rivas-Marin E."/>
            <person name="Kohn T."/>
            <person name="Peeters S.H."/>
            <person name="Heuer A."/>
            <person name="Rast P."/>
            <person name="Oberbeckmann S."/>
            <person name="Bunk B."/>
            <person name="Jeske O."/>
            <person name="Meyerdierks A."/>
            <person name="Storesund J.E."/>
            <person name="Kallscheuer N."/>
            <person name="Luecker S."/>
            <person name="Lage O.M."/>
            <person name="Pohl T."/>
            <person name="Merkel B.J."/>
            <person name="Hornburger P."/>
            <person name="Mueller R.-W."/>
            <person name="Bruemmer F."/>
            <person name="Labrenz M."/>
            <person name="Spormann A.M."/>
            <person name="Op Den Camp H."/>
            <person name="Overmann J."/>
            <person name="Amann R."/>
            <person name="Jetten M.S.M."/>
            <person name="Mascher T."/>
            <person name="Medema M.H."/>
            <person name="Devos D.P."/>
            <person name="Kaster A.-K."/>
            <person name="Ovreas L."/>
            <person name="Rohde M."/>
            <person name="Galperin M.Y."/>
            <person name="Jogler C."/>
        </authorList>
    </citation>
    <scope>NUCLEOTIDE SEQUENCE [LARGE SCALE GENOMIC DNA]</scope>
    <source>
        <strain evidence="2 3">Pla111</strain>
    </source>
</reference>
<accession>A0A5C5W9P5</accession>
<keyword evidence="3" id="KW-1185">Reference proteome</keyword>
<dbReference type="AlphaFoldDB" id="A0A5C5W9P5"/>
<dbReference type="InterPro" id="IPR002937">
    <property type="entry name" value="Amino_oxidase"/>
</dbReference>
<dbReference type="OrthoDB" id="5792777at2"/>
<gene>
    <name evidence="2" type="ORF">Pla111_18420</name>
</gene>
<dbReference type="Pfam" id="PF13450">
    <property type="entry name" value="NAD_binding_8"/>
    <property type="match status" value="1"/>
</dbReference>
<evidence type="ECO:0000313" key="2">
    <source>
        <dbReference type="EMBL" id="TWT46741.1"/>
    </source>
</evidence>
<dbReference type="Gene3D" id="3.90.660.10">
    <property type="match status" value="1"/>
</dbReference>